<evidence type="ECO:0000256" key="1">
    <source>
        <dbReference type="ARBA" id="ARBA00023080"/>
    </source>
</evidence>
<keyword evidence="1" id="KW-0546">Nucleotide metabolism</keyword>
<evidence type="ECO:0000313" key="4">
    <source>
        <dbReference type="EMBL" id="PVU71225.1"/>
    </source>
</evidence>
<dbReference type="InterPro" id="IPR036157">
    <property type="entry name" value="dUTPase-like_sf"/>
</dbReference>
<protein>
    <submittedName>
        <fullName evidence="3">Deoxycytidine deaminase</fullName>
    </submittedName>
</protein>
<dbReference type="GO" id="GO:0006229">
    <property type="term" value="P:dUTP biosynthetic process"/>
    <property type="evidence" value="ECO:0007669"/>
    <property type="project" value="InterPro"/>
</dbReference>
<dbReference type="EMBL" id="QEFP02000018">
    <property type="protein sequence ID" value="MCC5447265.1"/>
    <property type="molecule type" value="Genomic_DNA"/>
</dbReference>
<dbReference type="SUPFAM" id="SSF51283">
    <property type="entry name" value="dUTPase-like"/>
    <property type="match status" value="1"/>
</dbReference>
<dbReference type="EMBL" id="QEFH01000010">
    <property type="protein sequence ID" value="PVU71225.1"/>
    <property type="molecule type" value="Genomic_DNA"/>
</dbReference>
<dbReference type="RefSeq" id="WP_228615489.1">
    <property type="nucleotide sequence ID" value="NZ_QEFP02000018.1"/>
</dbReference>
<dbReference type="Proteomes" id="UP000245908">
    <property type="component" value="Unassembled WGS sequence"/>
</dbReference>
<gene>
    <name evidence="2" type="ORF">DDW03_002520</name>
    <name evidence="3" type="ORF">DDW03_02790</name>
    <name evidence="4" type="ORF">DDW05_01735</name>
</gene>
<dbReference type="EMBL" id="QEFP01000021">
    <property type="protein sequence ID" value="PVU68288.1"/>
    <property type="molecule type" value="Genomic_DNA"/>
</dbReference>
<dbReference type="Gene3D" id="2.70.40.10">
    <property type="match status" value="1"/>
</dbReference>
<reference evidence="2" key="4">
    <citation type="submission" date="2021-11" db="EMBL/GenBank/DDBJ databases">
        <authorList>
            <person name="Munson-Mcgee J."/>
            <person name="Field E."/>
            <person name="Bateson M."/>
            <person name="Rooney C."/>
            <person name="Stepanauskas R."/>
            <person name="Young M."/>
        </authorList>
    </citation>
    <scope>NUCLEOTIDE SEQUENCE</scope>
    <source>
        <strain evidence="2">SCGC AB-777_F03</strain>
    </source>
</reference>
<reference evidence="3" key="3">
    <citation type="submission" date="2017-05" db="EMBL/GenBank/DDBJ databases">
        <authorList>
            <person name="Song R."/>
            <person name="Chenine A.L."/>
            <person name="Ruprecht R.M."/>
        </authorList>
    </citation>
    <scope>NUCLEOTIDE SEQUENCE</scope>
    <source>
        <strain evidence="3">SCGC AB-777_F03</strain>
        <strain evidence="4">SCGC AB-777_O03</strain>
    </source>
</reference>
<dbReference type="PANTHER" id="PTHR42680:SF3">
    <property type="entry name" value="DCTP DEAMINASE"/>
    <property type="match status" value="1"/>
</dbReference>
<name>A0A2T9WKD8_NANST</name>
<evidence type="ECO:0000313" key="3">
    <source>
        <dbReference type="EMBL" id="PVU68288.1"/>
    </source>
</evidence>
<reference evidence="3 5" key="1">
    <citation type="journal article" date="2015" name="Appl. Environ. Microbiol.">
        <title>Nanoarchaeota, Their Sulfolobales Host, and Nanoarchaeota Virus Distribution across Yellowstone National Park Hot Springs.</title>
        <authorList>
            <person name="Munson-McGee J.H."/>
            <person name="Field E.K."/>
            <person name="Bateson M."/>
            <person name="Rooney C."/>
            <person name="Stepanauskas R."/>
            <person name="Young M.J."/>
        </authorList>
    </citation>
    <scope>NUCLEOTIDE SEQUENCE [LARGE SCALE GENOMIC DNA]</scope>
    <source>
        <strain evidence="3">SCGC AB-777_F03</strain>
        <strain evidence="4">SCGC AB-777_O03</strain>
    </source>
</reference>
<dbReference type="Proteomes" id="UP000245509">
    <property type="component" value="Unassembled WGS sequence"/>
</dbReference>
<dbReference type="GO" id="GO:0008829">
    <property type="term" value="F:dCTP deaminase activity"/>
    <property type="evidence" value="ECO:0007669"/>
    <property type="project" value="InterPro"/>
</dbReference>
<accession>A0A2T9WKD8</accession>
<reference evidence="2" key="2">
    <citation type="submission" date="2017-05" db="EMBL/GenBank/DDBJ databases">
        <authorList>
            <person name="Munson-Mcgee J.H."/>
        </authorList>
    </citation>
    <scope>NUCLEOTIDE SEQUENCE</scope>
    <source>
        <strain evidence="2">SCGC AB-777_F03</strain>
    </source>
</reference>
<comment type="caution">
    <text evidence="3">The sequence shown here is derived from an EMBL/GenBank/DDBJ whole genome shotgun (WGS) entry which is preliminary data.</text>
</comment>
<dbReference type="PANTHER" id="PTHR42680">
    <property type="entry name" value="DCTP DEAMINASE"/>
    <property type="match status" value="1"/>
</dbReference>
<evidence type="ECO:0000313" key="2">
    <source>
        <dbReference type="EMBL" id="MCC5447265.1"/>
    </source>
</evidence>
<sequence length="191" mass="22674">MSVINGEDAKKFVKEYVKVNPAGIDIKPKKIYKIPVKKIKYILIDKDKRGYFFDYNLDYEDLLEIAINENKRKELLENSFKKIPDSFVEIKPKNNYWVLNKGLYYVVFPEVEIPNDMIAIALPRSTFNRLGILKFESALFDPGYKGEFTQTYYFPINAKININEAWIQLIFIKLEKESKETYKGYWYGEKY</sequence>
<dbReference type="Pfam" id="PF22769">
    <property type="entry name" value="DCD"/>
    <property type="match status" value="1"/>
</dbReference>
<evidence type="ECO:0000313" key="5">
    <source>
        <dbReference type="Proteomes" id="UP000245908"/>
    </source>
</evidence>
<dbReference type="InterPro" id="IPR011962">
    <property type="entry name" value="dCTP_deaminase"/>
</dbReference>
<organism evidence="3">
    <name type="scientific">Nanobsidianus stetteri</name>
    <dbReference type="NCBI Taxonomy" id="1294122"/>
    <lineage>
        <taxon>Archaea</taxon>
        <taxon>Nanobdellota</taxon>
        <taxon>Candidatus Nanoarchaeia</taxon>
        <taxon>Nanoarchaeales</taxon>
        <taxon>Nanopusillaceae</taxon>
        <taxon>Candidatus Nanobsidianus</taxon>
    </lineage>
</organism>
<proteinExistence type="predicted"/>
<dbReference type="AlphaFoldDB" id="A0A2T9WKD8"/>